<keyword evidence="1" id="KW-0543">Viral nucleoprotein</keyword>
<dbReference type="EMBL" id="OP722916">
    <property type="protein sequence ID" value="WMB96340.1"/>
    <property type="molecule type" value="Viral_cRNA"/>
</dbReference>
<accession>A0AA50KJM8</accession>
<organism evidence="1">
    <name type="scientific">Leptomonas pyrrhocoris leishbunyavirus 4</name>
    <dbReference type="NCBI Taxonomy" id="3070842"/>
    <lineage>
        <taxon>Viruses</taxon>
        <taxon>Riboviria</taxon>
        <taxon>Orthornavirae</taxon>
        <taxon>Negarnaviricota</taxon>
        <taxon>Polyploviricotina</taxon>
        <taxon>Bunyaviricetes</taxon>
        <taxon>Hareavirales</taxon>
        <taxon>Leishbuviridae</taxon>
        <taxon>Shilevirus</taxon>
        <taxon>Shilevirus betamoraviense</taxon>
    </lineage>
</organism>
<dbReference type="GO" id="GO:0019013">
    <property type="term" value="C:viral nucleocapsid"/>
    <property type="evidence" value="ECO:0007669"/>
    <property type="project" value="UniProtKB-KW"/>
</dbReference>
<proteinExistence type="predicted"/>
<protein>
    <submittedName>
        <fullName evidence="1">Nucleocapsid</fullName>
    </submittedName>
</protein>
<sequence>METPLVPNTPKRPMAPAKAVDVELDLLGDLKKTFEDYTRDGMFYQGKDWVALRKAIKALPDQQVFGLFSTLVGVRGTNLKKIQMTSKDNELVKKVVADAEAAFARIQSSSDFKNYRVVDIAFAMKEYHYTGLLASGNQLAFAADPCTYALKHASEGQYKKIVKAWAKQIKAKNVDAIVSARLAAAQLLKEEYSELLAVCKRHAKEMSTMVEKVLDELDKE</sequence>
<evidence type="ECO:0000313" key="1">
    <source>
        <dbReference type="EMBL" id="WMB96340.1"/>
    </source>
</evidence>
<keyword evidence="1" id="KW-0946">Virion</keyword>
<reference evidence="1" key="1">
    <citation type="submission" date="2022-10" db="EMBL/GenBank/DDBJ databases">
        <title>Divergent RNA viruses in the cosmopolitan monoxenous trypanosomatid Leptomonas pyrrhocoris.</title>
        <authorList>
            <person name="Grybchuk D."/>
            <person name="Macedo D.H."/>
            <person name="Kostygov A."/>
            <person name="Votypka J."/>
            <person name="Sevcik J."/>
            <person name="Yurchenko V."/>
        </authorList>
    </citation>
    <scope>NUCLEOTIDE SEQUENCE</scope>
    <source>
        <strain evidence="1">LbvSE-Sb07</strain>
    </source>
</reference>
<name>A0AA50KJM8_9VIRU</name>